<feature type="compositionally biased region" description="Polar residues" evidence="1">
    <location>
        <begin position="650"/>
        <end position="670"/>
    </location>
</feature>
<feature type="compositionally biased region" description="Basic and acidic residues" evidence="1">
    <location>
        <begin position="2624"/>
        <end position="2640"/>
    </location>
</feature>
<dbReference type="PANTHER" id="PTHR35711">
    <property type="entry name" value="EXPRESSED PROTEIN"/>
    <property type="match status" value="1"/>
</dbReference>
<feature type="compositionally biased region" description="Polar residues" evidence="1">
    <location>
        <begin position="268"/>
        <end position="278"/>
    </location>
</feature>
<feature type="region of interest" description="Disordered" evidence="1">
    <location>
        <begin position="150"/>
        <end position="237"/>
    </location>
</feature>
<feature type="compositionally biased region" description="Polar residues" evidence="1">
    <location>
        <begin position="874"/>
        <end position="888"/>
    </location>
</feature>
<feature type="region of interest" description="Disordered" evidence="1">
    <location>
        <begin position="621"/>
        <end position="736"/>
    </location>
</feature>
<feature type="compositionally biased region" description="Basic and acidic residues" evidence="1">
    <location>
        <begin position="942"/>
        <end position="951"/>
    </location>
</feature>
<feature type="compositionally biased region" description="Gly residues" evidence="1">
    <location>
        <begin position="2799"/>
        <end position="2809"/>
    </location>
</feature>
<feature type="compositionally biased region" description="Basic residues" evidence="1">
    <location>
        <begin position="1389"/>
        <end position="1398"/>
    </location>
</feature>
<dbReference type="OMA" id="CTVSEMT"/>
<feature type="compositionally biased region" description="Basic and acidic residues" evidence="1">
    <location>
        <begin position="895"/>
        <end position="907"/>
    </location>
</feature>
<feature type="compositionally biased region" description="Basic residues" evidence="1">
    <location>
        <begin position="971"/>
        <end position="995"/>
    </location>
</feature>
<protein>
    <submittedName>
        <fullName evidence="2">Uncharacterized protein</fullName>
    </submittedName>
</protein>
<feature type="compositionally biased region" description="Low complexity" evidence="1">
    <location>
        <begin position="64"/>
        <end position="78"/>
    </location>
</feature>
<feature type="compositionally biased region" description="Low complexity" evidence="1">
    <location>
        <begin position="2346"/>
        <end position="2362"/>
    </location>
</feature>
<feature type="compositionally biased region" description="Basic and acidic residues" evidence="1">
    <location>
        <begin position="1956"/>
        <end position="1983"/>
    </location>
</feature>
<dbReference type="EMBL" id="LGTL01000007">
    <property type="protein sequence ID" value="KPA80846.1"/>
    <property type="molecule type" value="Genomic_DNA"/>
</dbReference>
<feature type="compositionally biased region" description="Gly residues" evidence="1">
    <location>
        <begin position="2649"/>
        <end position="2662"/>
    </location>
</feature>
<feature type="compositionally biased region" description="Basic residues" evidence="1">
    <location>
        <begin position="1044"/>
        <end position="1064"/>
    </location>
</feature>
<feature type="compositionally biased region" description="Polar residues" evidence="1">
    <location>
        <begin position="208"/>
        <end position="222"/>
    </location>
</feature>
<organism evidence="2 3">
    <name type="scientific">Leptomonas pyrrhocoris</name>
    <name type="common">Firebug parasite</name>
    <dbReference type="NCBI Taxonomy" id="157538"/>
    <lineage>
        <taxon>Eukaryota</taxon>
        <taxon>Discoba</taxon>
        <taxon>Euglenozoa</taxon>
        <taxon>Kinetoplastea</taxon>
        <taxon>Metakinetoplastina</taxon>
        <taxon>Trypanosomatida</taxon>
        <taxon>Trypanosomatidae</taxon>
        <taxon>Leishmaniinae</taxon>
        <taxon>Leptomonas</taxon>
    </lineage>
</organism>
<feature type="compositionally biased region" description="Acidic residues" evidence="1">
    <location>
        <begin position="1071"/>
        <end position="1081"/>
    </location>
</feature>
<feature type="compositionally biased region" description="Acidic residues" evidence="1">
    <location>
        <begin position="1672"/>
        <end position="1682"/>
    </location>
</feature>
<feature type="region of interest" description="Disordered" evidence="1">
    <location>
        <begin position="751"/>
        <end position="827"/>
    </location>
</feature>
<evidence type="ECO:0000313" key="2">
    <source>
        <dbReference type="EMBL" id="KPA80846.1"/>
    </source>
</evidence>
<dbReference type="RefSeq" id="XP_015659285.1">
    <property type="nucleotide sequence ID" value="XM_015801884.1"/>
</dbReference>
<accession>A0A0M9G2J6</accession>
<dbReference type="GeneID" id="26904560"/>
<proteinExistence type="predicted"/>
<feature type="compositionally biased region" description="Low complexity" evidence="1">
    <location>
        <begin position="2858"/>
        <end position="2867"/>
    </location>
</feature>
<feature type="region of interest" description="Disordered" evidence="1">
    <location>
        <begin position="2798"/>
        <end position="2935"/>
    </location>
</feature>
<gene>
    <name evidence="2" type="ORF">ABB37_04269</name>
</gene>
<feature type="compositionally biased region" description="Low complexity" evidence="1">
    <location>
        <begin position="2918"/>
        <end position="2935"/>
    </location>
</feature>
<feature type="compositionally biased region" description="Basic and acidic residues" evidence="1">
    <location>
        <begin position="2332"/>
        <end position="2345"/>
    </location>
</feature>
<feature type="compositionally biased region" description="Low complexity" evidence="1">
    <location>
        <begin position="2168"/>
        <end position="2189"/>
    </location>
</feature>
<feature type="compositionally biased region" description="Acidic residues" evidence="1">
    <location>
        <begin position="2830"/>
        <end position="2839"/>
    </location>
</feature>
<feature type="region of interest" description="Disordered" evidence="1">
    <location>
        <begin position="1329"/>
        <end position="1421"/>
    </location>
</feature>
<feature type="compositionally biased region" description="Low complexity" evidence="1">
    <location>
        <begin position="702"/>
        <end position="711"/>
    </location>
</feature>
<feature type="compositionally biased region" description="Low complexity" evidence="1">
    <location>
        <begin position="1893"/>
        <end position="1902"/>
    </location>
</feature>
<feature type="region of interest" description="Disordered" evidence="1">
    <location>
        <begin position="1447"/>
        <end position="1510"/>
    </location>
</feature>
<name>A0A0M9G2J6_LEPPY</name>
<feature type="compositionally biased region" description="Polar residues" evidence="1">
    <location>
        <begin position="621"/>
        <end position="630"/>
    </location>
</feature>
<dbReference type="PANTHER" id="PTHR35711:SF1">
    <property type="entry name" value="ECTODERMAL, ISOFORM F"/>
    <property type="match status" value="1"/>
</dbReference>
<feature type="region of interest" description="Disordered" evidence="1">
    <location>
        <begin position="1653"/>
        <end position="1682"/>
    </location>
</feature>
<feature type="compositionally biased region" description="Low complexity" evidence="1">
    <location>
        <begin position="637"/>
        <end position="648"/>
    </location>
</feature>
<feature type="region of interest" description="Disordered" evidence="1">
    <location>
        <begin position="2950"/>
        <end position="3044"/>
    </location>
</feature>
<comment type="caution">
    <text evidence="2">The sequence shown here is derived from an EMBL/GenBank/DDBJ whole genome shotgun (WGS) entry which is preliminary data.</text>
</comment>
<feature type="compositionally biased region" description="Low complexity" evidence="1">
    <location>
        <begin position="286"/>
        <end position="303"/>
    </location>
</feature>
<feature type="compositionally biased region" description="Acidic residues" evidence="1">
    <location>
        <begin position="2003"/>
        <end position="2017"/>
    </location>
</feature>
<feature type="region of interest" description="Disordered" evidence="1">
    <location>
        <begin position="858"/>
        <end position="1185"/>
    </location>
</feature>
<feature type="region of interest" description="Disordered" evidence="1">
    <location>
        <begin position="1"/>
        <end position="133"/>
    </location>
</feature>
<feature type="compositionally biased region" description="Low complexity" evidence="1">
    <location>
        <begin position="1329"/>
        <end position="1338"/>
    </location>
</feature>
<feature type="compositionally biased region" description="Low complexity" evidence="1">
    <location>
        <begin position="3014"/>
        <end position="3024"/>
    </location>
</feature>
<feature type="compositionally biased region" description="Basic residues" evidence="1">
    <location>
        <begin position="1092"/>
        <end position="1103"/>
    </location>
</feature>
<evidence type="ECO:0000256" key="1">
    <source>
        <dbReference type="SAM" id="MobiDB-lite"/>
    </source>
</evidence>
<feature type="compositionally biased region" description="Low complexity" evidence="1">
    <location>
        <begin position="29"/>
        <end position="51"/>
    </location>
</feature>
<feature type="compositionally biased region" description="Low complexity" evidence="1">
    <location>
        <begin position="104"/>
        <end position="119"/>
    </location>
</feature>
<evidence type="ECO:0000313" key="3">
    <source>
        <dbReference type="Proteomes" id="UP000037923"/>
    </source>
</evidence>
<feature type="region of interest" description="Disordered" evidence="1">
    <location>
        <begin position="2559"/>
        <end position="2713"/>
    </location>
</feature>
<feature type="compositionally biased region" description="Low complexity" evidence="1">
    <location>
        <begin position="810"/>
        <end position="826"/>
    </location>
</feature>
<feature type="compositionally biased region" description="Polar residues" evidence="1">
    <location>
        <begin position="768"/>
        <end position="782"/>
    </location>
</feature>
<feature type="compositionally biased region" description="Basic and acidic residues" evidence="1">
    <location>
        <begin position="2415"/>
        <end position="2428"/>
    </location>
</feature>
<keyword evidence="3" id="KW-1185">Reference proteome</keyword>
<feature type="compositionally biased region" description="Basic and acidic residues" evidence="1">
    <location>
        <begin position="2190"/>
        <end position="2215"/>
    </location>
</feature>
<feature type="compositionally biased region" description="Low complexity" evidence="1">
    <location>
        <begin position="349"/>
        <end position="367"/>
    </location>
</feature>
<feature type="compositionally biased region" description="Polar residues" evidence="1">
    <location>
        <begin position="152"/>
        <end position="174"/>
    </location>
</feature>
<feature type="compositionally biased region" description="Polar residues" evidence="1">
    <location>
        <begin position="7"/>
        <end position="16"/>
    </location>
</feature>
<feature type="compositionally biased region" description="Basic residues" evidence="1">
    <location>
        <begin position="792"/>
        <end position="803"/>
    </location>
</feature>
<feature type="compositionally biased region" description="Polar residues" evidence="1">
    <location>
        <begin position="1153"/>
        <end position="1162"/>
    </location>
</feature>
<dbReference type="Proteomes" id="UP000037923">
    <property type="component" value="Unassembled WGS sequence"/>
</dbReference>
<feature type="region of interest" description="Disordered" evidence="1">
    <location>
        <begin position="1887"/>
        <end position="2524"/>
    </location>
</feature>
<feature type="compositionally biased region" description="Polar residues" evidence="1">
    <location>
        <begin position="2464"/>
        <end position="2473"/>
    </location>
</feature>
<feature type="compositionally biased region" description="Low complexity" evidence="1">
    <location>
        <begin position="1547"/>
        <end position="1557"/>
    </location>
</feature>
<sequence length="3044" mass="319353">MNDSSEDTTTVTSIQFSVASSHAGGGVGRSSSTGKGATTTAAAAAAASRTAPPLNAQATKRRLALGSSAAPTASSLPSRSRHPPLSPQAVNAVSSTSSPPLPGLRAALATPPPSASSSLVEAPAVGHGSWSASPSDASLLFVRAVAKLNVPHPNSSGESQHPPSQQEGDASSSDEAVRGHRDHQHRTPYESGGLHMAEEEEGIRNKSARMNVTSHSVTSSRGSIDFQEEEAEQQVAAVPAMASPPIVAATAATPPATLHVGGKPWTLKGTNAHGSSGATPPHKQKQQQQPSSSLSTSPRSISPGKLVPVKTAAVLAPSKAMRSKVVELAATTPSPSPPSTPVSRKMLYTTGTTSVRPRTVVTTNTATGLSCAAPARGTSASHIPSPRYDPSSPHVPLIPAVAVDEQAPQQQQHSDEDEDRSPPSPPPQRRYDSGPHHIRTPSTSSPGSPPTSSMASGGNFARMPAAAYAVAAAPLSLGQSSSVQQHRRVSSVSVPNEDDPVYCTVSEMTNAASMRGGTYSMLPIGAMGVGAAETFMSSHRPSLVPSASAAAAAAAAAAVASRRVQSFDMSLDESNPMLSIITPKHGTGHVMGGSGQTTAAALSPSPKHQDLHHVMPLPTFTALSSGQQPTAEGGQTAAGTDKAAAAEARSITTAPTAETASIQTRESSIASPRPPDTITNVNPTNAQQGLNNVAKKPKKASPRPAASSGPPEARDTRVVEETEEEPAQLPRRRSSFSAALNALGGKSLLCRTKSGSTASKSGAEDNEGSTPSLRSRQSTSHSIAAGLSRLSSRLKRGVRKVISARRPSDDVTSQQQQDQGTDAASDVQLGVGTAASTVVTLVPTDLATTTVDDSATLRGRNNAVPLPSARLPTARSTPTRDNQSTSVDASIAFHTDAEDTKTTRLGHEGQGGQTHTMANAPDPMTRPEAAAAAAAALILSRPAEEEVRDAANADGSNGSKGGATRREDKTQRRKRRRHGHRSSHRRRHHHRHHNRSASSPSSSDSAHASDTRSASSGSSFASSSTAASTTSLTSSEVRRQKDKERRRRRRHRRERREKHRRDARRRASDVTEGEGSEDAPTENDSGGVHRDANRKRKPRRHRAAFSSTSVASAREGEGQGKHRSCRRGGARQLGKTDEEYASSVHRRHRTRSPAPSQQNSKTPIGGDAKRKGEEEEEEEAEMPPAAVHAARRRAMLAASRVHSTVNHFRAAWQTQQKNRHRLWQQQYDAFKDRQRALRQFEMERKLRSQEAAINAAVATAASRSASRPRAVHDAHNGAVRRPQTPIAAAGRLDLNEAALTSDIATLDAVMEKMRRHQLWAETSPSAVAAATAAGSASTRPGEGILPHTPTSSRQHEESTPSATEMKGAAVENSQPPVMAGYSVDDRHAGVRKVRRSPLKRPATAQRAVSPPSSSAGPHALRTPTLIAGPLSSSSWAISAYADLLRRPSRKKAGREGHSVTRGGSSPAPRKPPSTFFADTPSVSASSPPPAFAEQRAAHQDTKPSITVISNTNTTTTAALQRRYEGLLEDMMAQLEGEETLSAEAGRRSSNPASSSVSPRDRHSNNSSSSQRLHRSSEFAEGGARGGLPVTQVPAEATRRRYRNTLSTSYASASKADAKRGEEEEEEVWRCAAALRAEYYEPSRTTTTVAEIQLEPQQRQQRVHVRSGKSLPEDDDEEGDSDDAAVHEQIELSYAQALRPSCTVCCPQRFEEYVTLGLLSMLHDTGHDATDAVNGRSAATAVQPPSTLLQRRIREDLYAPPKCSPRHHAGARRATQSHVGYKSTRKSQASASTAMEPPKKSNAALPLASAVSPAAIKAALMAPSPQSHPFTPSLPAIFLSLRIRLSRTERHDRRVLVVAEDAAVQALHRQYIIETICVLRTLRAQEEAAEEEAGPQQQAQQQQTPSPHSLDSSQRHPDGGYPGHEPATPAMPLSPSPPQASVARHTASTSPVGEGDSSDRQHPPSARPWRECESSSDGAERDSSDCTISPDDDHRGRRRADRFTDDDDDEGGEGSSDDSTDHHYSNNPSARSYGGTKTPPSLAERLNDDDDDDDGNDDRHDQRQPSAESAGPPAMVRRAVQRDLSPLHNVSAVRPTVRSRSPLSFSDDGAAFALGSGGGASSDHRSCDPTMVPTQPGSPERVLPVMPAPMESLAEEEEGEGRRAATKESNSSAAATPAPMTAAAAASISSDVHRDVEDGEKQHGNSDDARKQRPDGADDVPPASALDNDNDNDEDDSRAGQTAVVTRSAEEGSEAPLLPNNTVEESSASSASANGTPSNPSRSAVAETSKGDEVRGSQLPPFEYPIDDDSDDGGGRVSTQESSTVAHAASQDTHQETHNEPGKTESLRAPASPLSSSATAPQAIKKLSIITETEVGEQRSSGSGGSGSGSDAAEPSRAPAPSTLGTKSAVLALSINREDASDASGDERALQGSRHATAKDSPAVGTLMEAGDTTQAKGDAVQLPPSASTSSPFFQHSDAGGGQQQQRQAAGKINSNDVVDSRDDTEAEDDDEGERFEVHPGVSEVHHGATTTAVSQVSDVAGSDAAATIVLASPTRVDTDLITTTAGEEGVPGHTPTNAGGEQKEKKSAVAFAEAAAHEAEEEAPQQEQQPSLRRRVRFSLPAEHAPEHRDLDDDDKREGEEPGEDEAGAKGGAGARSGGGGGDDAEGVHETAEANSAEAITPEKPARGSTPQPAQRTTKGKNGAGDDEDAEDSLSEAAAVDLLEKLNGLDALLLYKFPTYFTTGVDSDGLPGAVMRRERDAYTPTRAAGQAAALRLSPGSSRRSASFTSSPADVLLVAGDGGQGNGGRGSPAAATSAAAAVTPSARTTEVSEDDEDDELTAGVHCRSGPQPDTAAAVPSPGTSFFASAPPPPPSHLASPQLPTESLATQMRRKYGLRPAPRAPPSSFRKASLYDSTNSTPSMHSTTTAAAAPSASPASHHLLLLQGRPTRAVPTLPSPLSAYTAAATPSNTTDRRAQQESAPGPHAPKAEPPAGKSRVLTTTARATEAMKMRTPRTTQSPTTQRVADAAVAKTQDQPQPSRTAP</sequence>
<feature type="compositionally biased region" description="Low complexity" evidence="1">
    <location>
        <begin position="2810"/>
        <end position="2828"/>
    </location>
</feature>
<dbReference type="OrthoDB" id="267965at2759"/>
<feature type="compositionally biased region" description="Acidic residues" evidence="1">
    <location>
        <begin position="2046"/>
        <end position="2055"/>
    </location>
</feature>
<feature type="region of interest" description="Disordered" evidence="1">
    <location>
        <begin position="1539"/>
        <end position="1600"/>
    </location>
</feature>
<feature type="compositionally biased region" description="Polar residues" evidence="1">
    <location>
        <begin position="88"/>
        <end position="98"/>
    </location>
</feature>
<reference evidence="2 3" key="1">
    <citation type="submission" date="2015-07" db="EMBL/GenBank/DDBJ databases">
        <title>High-quality genome of monoxenous trypanosomatid Leptomonas pyrrhocoris.</title>
        <authorList>
            <person name="Flegontov P."/>
            <person name="Butenko A."/>
            <person name="Firsov S."/>
            <person name="Vlcek C."/>
            <person name="Logacheva M.D."/>
            <person name="Field M."/>
            <person name="Filatov D."/>
            <person name="Flegontova O."/>
            <person name="Gerasimov E."/>
            <person name="Jackson A.P."/>
            <person name="Kelly S."/>
            <person name="Opperdoes F."/>
            <person name="O'Reilly A."/>
            <person name="Votypka J."/>
            <person name="Yurchenko V."/>
            <person name="Lukes J."/>
        </authorList>
    </citation>
    <scope>NUCLEOTIDE SEQUENCE [LARGE SCALE GENOMIC DNA]</scope>
    <source>
        <strain evidence="2">H10</strain>
    </source>
</reference>
<feature type="region of interest" description="Disordered" evidence="1">
    <location>
        <begin position="1758"/>
        <end position="1800"/>
    </location>
</feature>
<feature type="compositionally biased region" description="Acidic residues" evidence="1">
    <location>
        <begin position="2504"/>
        <end position="2513"/>
    </location>
</feature>
<feature type="compositionally biased region" description="Low complexity" evidence="1">
    <location>
        <begin position="440"/>
        <end position="458"/>
    </location>
</feature>
<feature type="region of interest" description="Disordered" evidence="1">
    <location>
        <begin position="258"/>
        <end position="306"/>
    </location>
</feature>
<dbReference type="VEuPathDB" id="TriTrypDB:LpyrH10_07_0760"/>
<feature type="compositionally biased region" description="Polar residues" evidence="1">
    <location>
        <begin position="3033"/>
        <end position="3044"/>
    </location>
</feature>
<feature type="region of interest" description="Disordered" evidence="1">
    <location>
        <begin position="326"/>
        <end position="458"/>
    </location>
</feature>
<feature type="compositionally biased region" description="Polar residues" evidence="1">
    <location>
        <begin position="677"/>
        <end position="691"/>
    </location>
</feature>
<feature type="compositionally biased region" description="Low complexity" evidence="1">
    <location>
        <begin position="996"/>
        <end position="1035"/>
    </location>
</feature>